<dbReference type="Pfam" id="PF08477">
    <property type="entry name" value="Roc"/>
    <property type="match status" value="1"/>
</dbReference>
<reference evidence="1" key="1">
    <citation type="submission" date="2022-07" db="EMBL/GenBank/DDBJ databases">
        <title>Genome analysis of Parmales, a sister group of diatoms, reveals the evolutionary specialization of diatoms from phago-mixotrophs to photoautotrophs.</title>
        <authorList>
            <person name="Ban H."/>
            <person name="Sato S."/>
            <person name="Yoshikawa S."/>
            <person name="Kazumasa Y."/>
            <person name="Nakamura Y."/>
            <person name="Ichinomiya M."/>
            <person name="Saitoh K."/>
            <person name="Sato N."/>
            <person name="Blanc-Mathieu R."/>
            <person name="Endo H."/>
            <person name="Kuwata A."/>
            <person name="Ogata H."/>
        </authorList>
    </citation>
    <scope>NUCLEOTIDE SEQUENCE</scope>
</reference>
<feature type="non-terminal residue" evidence="1">
    <location>
        <position position="1"/>
    </location>
</feature>
<dbReference type="Gene3D" id="3.40.50.300">
    <property type="entry name" value="P-loop containing nucleotide triphosphate hydrolases"/>
    <property type="match status" value="1"/>
</dbReference>
<proteinExistence type="predicted"/>
<evidence type="ECO:0000313" key="1">
    <source>
        <dbReference type="EMBL" id="GMH55576.1"/>
    </source>
</evidence>
<comment type="caution">
    <text evidence="1">The sequence shown here is derived from an EMBL/GenBank/DDBJ whole genome shotgun (WGS) entry which is preliminary data.</text>
</comment>
<dbReference type="AlphaFoldDB" id="A0A9W6ZNP9"/>
<dbReference type="SUPFAM" id="SSF52540">
    <property type="entry name" value="P-loop containing nucleoside triphosphate hydrolases"/>
    <property type="match status" value="1"/>
</dbReference>
<name>A0A9W6ZNP9_9STRA</name>
<dbReference type="Proteomes" id="UP001165082">
    <property type="component" value="Unassembled WGS sequence"/>
</dbReference>
<protein>
    <submittedName>
        <fullName evidence="1">Uncharacterized protein</fullName>
    </submittedName>
</protein>
<dbReference type="InterPro" id="IPR027417">
    <property type="entry name" value="P-loop_NTPase"/>
</dbReference>
<dbReference type="OrthoDB" id="5986751at2759"/>
<sequence>MVVGQGRVGKTTLLRRLLGEPFNPNEQSTVGAVTQDIDAKAVREQEGVE</sequence>
<gene>
    <name evidence="1" type="ORF">TrRE_jg1449</name>
</gene>
<keyword evidence="2" id="KW-1185">Reference proteome</keyword>
<dbReference type="EMBL" id="BRXZ01006118">
    <property type="protein sequence ID" value="GMH55576.1"/>
    <property type="molecule type" value="Genomic_DNA"/>
</dbReference>
<organism evidence="1 2">
    <name type="scientific">Triparma retinervis</name>
    <dbReference type="NCBI Taxonomy" id="2557542"/>
    <lineage>
        <taxon>Eukaryota</taxon>
        <taxon>Sar</taxon>
        <taxon>Stramenopiles</taxon>
        <taxon>Ochrophyta</taxon>
        <taxon>Bolidophyceae</taxon>
        <taxon>Parmales</taxon>
        <taxon>Triparmaceae</taxon>
        <taxon>Triparma</taxon>
    </lineage>
</organism>
<accession>A0A9W6ZNP9</accession>
<evidence type="ECO:0000313" key="2">
    <source>
        <dbReference type="Proteomes" id="UP001165082"/>
    </source>
</evidence>